<dbReference type="PANTHER" id="PTHR42760:SF133">
    <property type="entry name" value="3-OXOACYL-[ACYL-CARRIER-PROTEIN] REDUCTASE"/>
    <property type="match status" value="1"/>
</dbReference>
<protein>
    <submittedName>
        <fullName evidence="3">SDR family oxidoreductase</fullName>
    </submittedName>
</protein>
<comment type="caution">
    <text evidence="3">The sequence shown here is derived from an EMBL/GenBank/DDBJ whole genome shotgun (WGS) entry which is preliminary data.</text>
</comment>
<dbReference type="SUPFAM" id="SSF51735">
    <property type="entry name" value="NAD(P)-binding Rossmann-fold domains"/>
    <property type="match status" value="1"/>
</dbReference>
<evidence type="ECO:0000256" key="1">
    <source>
        <dbReference type="ARBA" id="ARBA00006484"/>
    </source>
</evidence>
<evidence type="ECO:0000313" key="3">
    <source>
        <dbReference type="EMBL" id="TWO73248.1"/>
    </source>
</evidence>
<gene>
    <name evidence="3" type="ORF">FN976_00990</name>
</gene>
<dbReference type="CDD" id="cd05233">
    <property type="entry name" value="SDR_c"/>
    <property type="match status" value="1"/>
</dbReference>
<dbReference type="GO" id="GO:0006633">
    <property type="term" value="P:fatty acid biosynthetic process"/>
    <property type="evidence" value="ECO:0007669"/>
    <property type="project" value="TreeGrafter"/>
</dbReference>
<proteinExistence type="inferred from homology"/>
<dbReference type="PRINTS" id="PR00080">
    <property type="entry name" value="SDRFAMILY"/>
</dbReference>
<evidence type="ECO:0000256" key="2">
    <source>
        <dbReference type="ARBA" id="ARBA00023002"/>
    </source>
</evidence>
<sequence length="263" mass="27150">MRDAKPATQIDFRGRTVLVTGAAGGLGRAFAGAFAAAGADVVLADIAADAVREAAQDLAREFREQRISGLAVDVTQQASCDALARQAADLAPERSRIDVLVNNAAIYATLTRAGFHELDIDEWDRVMAVNLKGPFLMARAVRPWMLQAGGSIVNVASATVLSGTPLWAHYIASKAGVIGLTRSMANELGPHGITVNALAPGITLTGASLGLLPDAAGYGATRGAIRRAANADDIVGAALYLASPLAAFMTGQTLVVDGGKQFI</sequence>
<dbReference type="GO" id="GO:0016616">
    <property type="term" value="F:oxidoreductase activity, acting on the CH-OH group of donors, NAD or NADP as acceptor"/>
    <property type="evidence" value="ECO:0007669"/>
    <property type="project" value="TreeGrafter"/>
</dbReference>
<dbReference type="EMBL" id="VOBQ01000002">
    <property type="protein sequence ID" value="TWO73248.1"/>
    <property type="molecule type" value="Genomic_DNA"/>
</dbReference>
<comment type="similarity">
    <text evidence="1">Belongs to the short-chain dehydrogenases/reductases (SDR) family.</text>
</comment>
<dbReference type="Proteomes" id="UP000318199">
    <property type="component" value="Unassembled WGS sequence"/>
</dbReference>
<dbReference type="Gene3D" id="3.40.50.720">
    <property type="entry name" value="NAD(P)-binding Rossmann-like Domain"/>
    <property type="match status" value="1"/>
</dbReference>
<dbReference type="GO" id="GO:0048038">
    <property type="term" value="F:quinone binding"/>
    <property type="evidence" value="ECO:0007669"/>
    <property type="project" value="TreeGrafter"/>
</dbReference>
<name>A0A562ZY29_9BURK</name>
<evidence type="ECO:0000313" key="4">
    <source>
        <dbReference type="Proteomes" id="UP000318199"/>
    </source>
</evidence>
<dbReference type="PANTHER" id="PTHR42760">
    <property type="entry name" value="SHORT-CHAIN DEHYDROGENASES/REDUCTASES FAMILY MEMBER"/>
    <property type="match status" value="1"/>
</dbReference>
<reference evidence="3 4" key="1">
    <citation type="submission" date="2019-07" db="EMBL/GenBank/DDBJ databases">
        <title>Caenimonas sedimenti sp. nov., isolated from activated sludge.</title>
        <authorList>
            <person name="Xu J."/>
        </authorList>
    </citation>
    <scope>NUCLEOTIDE SEQUENCE [LARGE SCALE GENOMIC DNA]</scope>
    <source>
        <strain evidence="3 4">HX-9-20</strain>
    </source>
</reference>
<keyword evidence="4" id="KW-1185">Reference proteome</keyword>
<dbReference type="FunFam" id="3.40.50.720:FF:000084">
    <property type="entry name" value="Short-chain dehydrogenase reductase"/>
    <property type="match status" value="1"/>
</dbReference>
<dbReference type="InterPro" id="IPR002347">
    <property type="entry name" value="SDR_fam"/>
</dbReference>
<dbReference type="PRINTS" id="PR00081">
    <property type="entry name" value="GDHRDH"/>
</dbReference>
<dbReference type="InterPro" id="IPR036291">
    <property type="entry name" value="NAD(P)-bd_dom_sf"/>
</dbReference>
<dbReference type="Pfam" id="PF13561">
    <property type="entry name" value="adh_short_C2"/>
    <property type="match status" value="1"/>
</dbReference>
<dbReference type="AlphaFoldDB" id="A0A562ZY29"/>
<organism evidence="3 4">
    <name type="scientific">Caenimonas sedimenti</name>
    <dbReference type="NCBI Taxonomy" id="2596921"/>
    <lineage>
        <taxon>Bacteria</taxon>
        <taxon>Pseudomonadati</taxon>
        <taxon>Pseudomonadota</taxon>
        <taxon>Betaproteobacteria</taxon>
        <taxon>Burkholderiales</taxon>
        <taxon>Comamonadaceae</taxon>
        <taxon>Caenimonas</taxon>
    </lineage>
</organism>
<keyword evidence="2" id="KW-0560">Oxidoreductase</keyword>
<dbReference type="OrthoDB" id="196630at2"/>
<accession>A0A562ZY29</accession>